<feature type="transmembrane region" description="Helical" evidence="6">
    <location>
        <begin position="99"/>
        <end position="118"/>
    </location>
</feature>
<dbReference type="Pfam" id="PF03169">
    <property type="entry name" value="OPT"/>
    <property type="match status" value="1"/>
</dbReference>
<feature type="transmembrane region" description="Helical" evidence="6">
    <location>
        <begin position="124"/>
        <end position="146"/>
    </location>
</feature>
<keyword evidence="4 6" id="KW-1133">Transmembrane helix</keyword>
<feature type="transmembrane region" description="Helical" evidence="6">
    <location>
        <begin position="60"/>
        <end position="78"/>
    </location>
</feature>
<reference evidence="7" key="1">
    <citation type="journal article" date="2018" name="Genome Biol.">
        <title>SKESA: strategic k-mer extension for scrupulous assemblies.</title>
        <authorList>
            <person name="Souvorov A."/>
            <person name="Agarwala R."/>
            <person name="Lipman D.J."/>
        </authorList>
    </citation>
    <scope>NUCLEOTIDE SEQUENCE</scope>
    <source>
        <strain evidence="7">MA.CCC_P4</strain>
    </source>
</reference>
<comment type="caution">
    <text evidence="7">The sequence shown here is derived from an EMBL/GenBank/DDBJ whole genome shotgun (WGS) entry which is preliminary data.</text>
</comment>
<feature type="transmembrane region" description="Helical" evidence="6">
    <location>
        <begin position="449"/>
        <end position="467"/>
    </location>
</feature>
<feature type="transmembrane region" description="Helical" evidence="6">
    <location>
        <begin position="338"/>
        <end position="357"/>
    </location>
</feature>
<evidence type="ECO:0000256" key="2">
    <source>
        <dbReference type="ARBA" id="ARBA00022448"/>
    </source>
</evidence>
<dbReference type="GO" id="GO:0035673">
    <property type="term" value="F:oligopeptide transmembrane transporter activity"/>
    <property type="evidence" value="ECO:0007669"/>
    <property type="project" value="InterPro"/>
</dbReference>
<dbReference type="EMBL" id="DAAUQJ010000006">
    <property type="protein sequence ID" value="HAF2412831.1"/>
    <property type="molecule type" value="Genomic_DNA"/>
</dbReference>
<protein>
    <submittedName>
        <fullName evidence="7">OPT family oligopeptide transporter</fullName>
    </submittedName>
</protein>
<feature type="transmembrane region" description="Helical" evidence="6">
    <location>
        <begin position="311"/>
        <end position="332"/>
    </location>
</feature>
<evidence type="ECO:0000256" key="1">
    <source>
        <dbReference type="ARBA" id="ARBA00004141"/>
    </source>
</evidence>
<keyword evidence="2" id="KW-0813">Transport</keyword>
<evidence type="ECO:0000256" key="3">
    <source>
        <dbReference type="ARBA" id="ARBA00022692"/>
    </source>
</evidence>
<reference evidence="7" key="2">
    <citation type="submission" date="2020-02" db="EMBL/GenBank/DDBJ databases">
        <authorList>
            <consortium name="NCBI Pathogen Detection Project"/>
        </authorList>
    </citation>
    <scope>NUCLEOTIDE SEQUENCE</scope>
    <source>
        <strain evidence="7">MA.CCC_P4</strain>
    </source>
</reference>
<evidence type="ECO:0000256" key="5">
    <source>
        <dbReference type="ARBA" id="ARBA00023136"/>
    </source>
</evidence>
<dbReference type="InterPro" id="IPR004813">
    <property type="entry name" value="OPT"/>
</dbReference>
<evidence type="ECO:0000256" key="4">
    <source>
        <dbReference type="ARBA" id="ARBA00022989"/>
    </source>
</evidence>
<gene>
    <name evidence="7" type="ORF">G8N70_003169</name>
</gene>
<organism evidence="7">
    <name type="scientific">Salmonella enterica</name>
    <name type="common">Salmonella choleraesuis</name>
    <dbReference type="NCBI Taxonomy" id="28901"/>
    <lineage>
        <taxon>Bacteria</taxon>
        <taxon>Pseudomonadati</taxon>
        <taxon>Pseudomonadota</taxon>
        <taxon>Gammaproteobacteria</taxon>
        <taxon>Enterobacterales</taxon>
        <taxon>Enterobacteriaceae</taxon>
        <taxon>Salmonella</taxon>
    </lineage>
</organism>
<feature type="transmembrane region" description="Helical" evidence="6">
    <location>
        <begin position="33"/>
        <end position="54"/>
    </location>
</feature>
<feature type="transmembrane region" description="Helical" evidence="6">
    <location>
        <begin position="177"/>
        <end position="195"/>
    </location>
</feature>
<keyword evidence="3 6" id="KW-0812">Transmembrane</keyword>
<dbReference type="AlphaFoldDB" id="A0A744CCI1"/>
<feature type="transmembrane region" description="Helical" evidence="6">
    <location>
        <begin position="407"/>
        <end position="429"/>
    </location>
</feature>
<feature type="transmembrane region" description="Helical" evidence="6">
    <location>
        <begin position="518"/>
        <end position="539"/>
    </location>
</feature>
<proteinExistence type="predicted"/>
<sequence length="542" mass="56177">MNTTPHRQASAGILPAQSGSTTAIPGVRFVEPVLLLVSLALSVLGAVIGMQLIISLGISANTSIIGALIAMVFARIPVELARRFRVLERQNLVQTAISSATFGAANSLMIPIGVPYAMGMPELATPMLIGALAAMLVDGAMLYALFGSKIFPSSGSWPAGVATAEAIWAGDRGGRKAAYLGAGVAAGVAGALLGVPMSAFGAAFLGNLAALTMFGIGLLMRGYSEVLIGIDLAKAYIPHGLMIGAGIVAMLQVVAEIRTSHRASANDDEACGVSQARAGRMLGVGYLVYLLIALMVVALTGGFGEMSRGMLIGFVLYAAFSAYVHELIVGIAAMHSGWFPAFAVALITLTIGILIGFPPHALAVLVGLSAATGPAFADMGYDLKTGYLLRGSGKNPELELAGRRQQFLAAMFGFVVAGVVVVLFHKGFFERGMLPPVDRVYAASIKAGSSWEIAQSLMLWAIPGALLQWIGGARRQLGVLLSTGMLLMSPLAGFAVLAGLAIRYGLLRWRGDRDVAQMSAFAGGVIAGDAIFSFTSAVIKMK</sequence>
<feature type="transmembrane region" description="Helical" evidence="6">
    <location>
        <begin position="479"/>
        <end position="506"/>
    </location>
</feature>
<dbReference type="GO" id="GO:0016020">
    <property type="term" value="C:membrane"/>
    <property type="evidence" value="ECO:0007669"/>
    <property type="project" value="UniProtKB-SubCell"/>
</dbReference>
<name>A0A744CCI1_SALER</name>
<feature type="transmembrane region" description="Helical" evidence="6">
    <location>
        <begin position="286"/>
        <end position="304"/>
    </location>
</feature>
<feature type="transmembrane region" description="Helical" evidence="6">
    <location>
        <begin position="201"/>
        <end position="223"/>
    </location>
</feature>
<accession>A0A744CCI1</accession>
<comment type="subcellular location">
    <subcellularLocation>
        <location evidence="1">Membrane</location>
        <topology evidence="1">Multi-pass membrane protein</topology>
    </subcellularLocation>
</comment>
<keyword evidence="5 6" id="KW-0472">Membrane</keyword>
<feature type="transmembrane region" description="Helical" evidence="6">
    <location>
        <begin position="235"/>
        <end position="255"/>
    </location>
</feature>
<evidence type="ECO:0000256" key="6">
    <source>
        <dbReference type="SAM" id="Phobius"/>
    </source>
</evidence>
<evidence type="ECO:0000313" key="7">
    <source>
        <dbReference type="EMBL" id="HAF2412831.1"/>
    </source>
</evidence>